<dbReference type="Pfam" id="PF08373">
    <property type="entry name" value="RAP"/>
    <property type="match status" value="1"/>
</dbReference>
<organism evidence="2 6">
    <name type="scientific">Didymodactylos carnosus</name>
    <dbReference type="NCBI Taxonomy" id="1234261"/>
    <lineage>
        <taxon>Eukaryota</taxon>
        <taxon>Metazoa</taxon>
        <taxon>Spiralia</taxon>
        <taxon>Gnathifera</taxon>
        <taxon>Rotifera</taxon>
        <taxon>Eurotatoria</taxon>
        <taxon>Bdelloidea</taxon>
        <taxon>Philodinida</taxon>
        <taxon>Philodinidae</taxon>
        <taxon>Didymodactylos</taxon>
    </lineage>
</organism>
<evidence type="ECO:0000313" key="6">
    <source>
        <dbReference type="Proteomes" id="UP000663829"/>
    </source>
</evidence>
<evidence type="ECO:0000313" key="4">
    <source>
        <dbReference type="EMBL" id="CAF3606227.1"/>
    </source>
</evidence>
<dbReference type="Proteomes" id="UP000677228">
    <property type="component" value="Unassembled WGS sequence"/>
</dbReference>
<dbReference type="AlphaFoldDB" id="A0A813TXE1"/>
<evidence type="ECO:0000313" key="2">
    <source>
        <dbReference type="EMBL" id="CAF0819848.1"/>
    </source>
</evidence>
<dbReference type="Proteomes" id="UP000681722">
    <property type="component" value="Unassembled WGS sequence"/>
</dbReference>
<dbReference type="Proteomes" id="UP000682733">
    <property type="component" value="Unassembled WGS sequence"/>
</dbReference>
<dbReference type="EMBL" id="CAJOBA010004217">
    <property type="protein sequence ID" value="CAF3706616.1"/>
    <property type="molecule type" value="Genomic_DNA"/>
</dbReference>
<feature type="domain" description="RAP" evidence="1">
    <location>
        <begin position="912"/>
        <end position="970"/>
    </location>
</feature>
<name>A0A813TXE1_9BILA</name>
<dbReference type="EMBL" id="CAJNOQ010000605">
    <property type="protein sequence ID" value="CAF0819848.1"/>
    <property type="molecule type" value="Genomic_DNA"/>
</dbReference>
<proteinExistence type="predicted"/>
<gene>
    <name evidence="2" type="ORF">GPM918_LOCUS4487</name>
    <name evidence="3" type="ORF">OVA965_LOCUS11089</name>
    <name evidence="4" type="ORF">SRO942_LOCUS4488</name>
    <name evidence="5" type="ORF">TMI583_LOCUS11085</name>
</gene>
<dbReference type="InterPro" id="IPR013584">
    <property type="entry name" value="RAP"/>
</dbReference>
<dbReference type="Proteomes" id="UP000663829">
    <property type="component" value="Unassembled WGS sequence"/>
</dbReference>
<evidence type="ECO:0000313" key="3">
    <source>
        <dbReference type="EMBL" id="CAF0929881.1"/>
    </source>
</evidence>
<accession>A0A813TXE1</accession>
<dbReference type="InterPro" id="IPR013579">
    <property type="entry name" value="FAST_2"/>
</dbReference>
<evidence type="ECO:0000259" key="1">
    <source>
        <dbReference type="PROSITE" id="PS51286"/>
    </source>
</evidence>
<comment type="caution">
    <text evidence="2">The sequence shown here is derived from an EMBL/GenBank/DDBJ whole genome shotgun (WGS) entry which is preliminary data.</text>
</comment>
<dbReference type="PROSITE" id="PS51286">
    <property type="entry name" value="RAP"/>
    <property type="match status" value="1"/>
</dbReference>
<protein>
    <recommendedName>
        <fullName evidence="1">RAP domain-containing protein</fullName>
    </recommendedName>
</protein>
<dbReference type="EMBL" id="CAJOBC010000605">
    <property type="protein sequence ID" value="CAF3606227.1"/>
    <property type="molecule type" value="Genomic_DNA"/>
</dbReference>
<dbReference type="Pfam" id="PF08368">
    <property type="entry name" value="FAST_2"/>
    <property type="match status" value="1"/>
</dbReference>
<dbReference type="OrthoDB" id="385235at2759"/>
<evidence type="ECO:0000313" key="5">
    <source>
        <dbReference type="EMBL" id="CAF3706616.1"/>
    </source>
</evidence>
<sequence>MRSCIHQISKSLLSSSLQNNNSFRSSILKSFHKLSCTHLIYSHEPKLILSIPSKSLKHCVRFHTHRFQSQLSVDDETSTFETVEEEDVTVIDPTSDLVQTSTTNVLVSPKLDVLQEENENIIDDPLLSLINKCSSLHFLFPLISINIPNLKHHHIATCILQSCVIIRAFTLFYPEREHEYQQQLLTHPIFQSLCLLCENHLYQLNYTEMVNILFAFTLLDIRMQQSDFLKRLFTQCSLKSNIKQFDLELLNRFTISLIKKSNRSLAIPLFSTLCERLYELLDTISEPDGLKQALSTAALLGGGIPTNSVNDDESEQFSSSRIIERLAEIIDKHIEEYSSTSQTFLRLPNMGFFFRHHISRWLPLLLNSWSENINDYNWFEIHQLLGNIKRNLHFIPKLFDLAVARCEYELNYHTMTSRDLLYMCYSLYKSAPYKLKQQLDNALQIHLNKYSSHEICILYSHVNPDTCNQHDILVQIHQILKMFSLSYNQQDEDFWHVLGTLTNDIKLNIQYYNTNDHGIDFIRYIRTEIDYLKKRSDLCLLRNQFLTLLGFYMKYSINNSIIPDTIMKHVETMISQSTLKDTASLLSAHHLVSSSNVNSNPLFYRQINFIHKAIIRHKVNQANESLYSLGRLSSFLNQIIYRSRYIDSSLEPFFLRLQTFEIIQLKDIRQLCQLFMSSVRLYPNILDRICSTLINSTSEIPLSLLAVYYRTLMKLNYIPIQCERLFSYSVELYMAYQDSQSTMRTSSFIRPFDSLHLAIAQAGLLHKIDHRLIEDVFSLAFLGNLDQISINESENDFKLRQPLFRLNQILSIDHPALEIPWFNDRFGLDVIVPEARRRNVRYPMYEQVEAILTTILGSKDHFLTRSFSPYFHEIDFECMMRTSDGQPVPMEPLDVSSLTDKTLKTPPGLQRIAVQLTTPGNYCINTRHLLGTSTVNFRHLRTLGYKLVVIPYYQWYTMDTVTAKVQYLRNKLLVGDVDPNEM</sequence>
<keyword evidence="6" id="KW-1185">Reference proteome</keyword>
<dbReference type="EMBL" id="CAJNOK010004215">
    <property type="protein sequence ID" value="CAF0929881.1"/>
    <property type="molecule type" value="Genomic_DNA"/>
</dbReference>
<dbReference type="SMART" id="SM00952">
    <property type="entry name" value="RAP"/>
    <property type="match status" value="1"/>
</dbReference>
<reference evidence="2" key="1">
    <citation type="submission" date="2021-02" db="EMBL/GenBank/DDBJ databases">
        <authorList>
            <person name="Nowell W R."/>
        </authorList>
    </citation>
    <scope>NUCLEOTIDE SEQUENCE</scope>
</reference>